<dbReference type="Proteomes" id="UP000323994">
    <property type="component" value="Unassembled WGS sequence"/>
</dbReference>
<organism evidence="8 9">
    <name type="scientific">Dyadobacter flavalbus</name>
    <dbReference type="NCBI Taxonomy" id="2579942"/>
    <lineage>
        <taxon>Bacteria</taxon>
        <taxon>Pseudomonadati</taxon>
        <taxon>Bacteroidota</taxon>
        <taxon>Cytophagia</taxon>
        <taxon>Cytophagales</taxon>
        <taxon>Spirosomataceae</taxon>
        <taxon>Dyadobacter</taxon>
    </lineage>
</organism>
<reference evidence="8 9" key="1">
    <citation type="submission" date="2019-05" db="EMBL/GenBank/DDBJ databases">
        <authorList>
            <person name="Qu J.-H."/>
        </authorList>
    </citation>
    <scope>NUCLEOTIDE SEQUENCE [LARGE SCALE GENOMIC DNA]</scope>
    <source>
        <strain evidence="8 9">NS28</strain>
    </source>
</reference>
<feature type="transmembrane region" description="Helical" evidence="7">
    <location>
        <begin position="71"/>
        <end position="89"/>
    </location>
</feature>
<keyword evidence="4 7" id="KW-0812">Transmembrane</keyword>
<dbReference type="AlphaFoldDB" id="A0A5M8QQK1"/>
<feature type="transmembrane region" description="Helical" evidence="7">
    <location>
        <begin position="47"/>
        <end position="64"/>
    </location>
</feature>
<dbReference type="OrthoDB" id="886570at2"/>
<dbReference type="Pfam" id="PF07681">
    <property type="entry name" value="DoxX"/>
    <property type="match status" value="1"/>
</dbReference>
<evidence type="ECO:0000256" key="1">
    <source>
        <dbReference type="ARBA" id="ARBA00004651"/>
    </source>
</evidence>
<evidence type="ECO:0000256" key="4">
    <source>
        <dbReference type="ARBA" id="ARBA00022692"/>
    </source>
</evidence>
<accession>A0A5M8QQK1</accession>
<comment type="caution">
    <text evidence="8">The sequence shown here is derived from an EMBL/GenBank/DDBJ whole genome shotgun (WGS) entry which is preliminary data.</text>
</comment>
<dbReference type="InterPro" id="IPR032808">
    <property type="entry name" value="DoxX"/>
</dbReference>
<dbReference type="EMBL" id="VBSN01000049">
    <property type="protein sequence ID" value="KAA6438465.1"/>
    <property type="molecule type" value="Genomic_DNA"/>
</dbReference>
<proteinExistence type="inferred from homology"/>
<evidence type="ECO:0000256" key="2">
    <source>
        <dbReference type="ARBA" id="ARBA00006679"/>
    </source>
</evidence>
<dbReference type="PANTHER" id="PTHR33452">
    <property type="entry name" value="OXIDOREDUCTASE CATD-RELATED"/>
    <property type="match status" value="1"/>
</dbReference>
<evidence type="ECO:0000256" key="6">
    <source>
        <dbReference type="ARBA" id="ARBA00023136"/>
    </source>
</evidence>
<gene>
    <name evidence="8" type="ORF">FEM33_17415</name>
</gene>
<evidence type="ECO:0000313" key="8">
    <source>
        <dbReference type="EMBL" id="KAA6438465.1"/>
    </source>
</evidence>
<evidence type="ECO:0000256" key="5">
    <source>
        <dbReference type="ARBA" id="ARBA00022989"/>
    </source>
</evidence>
<name>A0A5M8QQK1_9BACT</name>
<protein>
    <submittedName>
        <fullName evidence="8">DoxX family protein</fullName>
    </submittedName>
</protein>
<feature type="transmembrane region" description="Helical" evidence="7">
    <location>
        <begin position="95"/>
        <end position="114"/>
    </location>
</feature>
<evidence type="ECO:0000256" key="7">
    <source>
        <dbReference type="SAM" id="Phobius"/>
    </source>
</evidence>
<dbReference type="RefSeq" id="WP_139013267.1">
    <property type="nucleotide sequence ID" value="NZ_VBSN01000049.1"/>
</dbReference>
<keyword evidence="9" id="KW-1185">Reference proteome</keyword>
<evidence type="ECO:0000313" key="9">
    <source>
        <dbReference type="Proteomes" id="UP000323994"/>
    </source>
</evidence>
<dbReference type="InterPro" id="IPR051907">
    <property type="entry name" value="DoxX-like_oxidoreductase"/>
</dbReference>
<keyword evidence="3" id="KW-1003">Cell membrane</keyword>
<dbReference type="GO" id="GO:0005886">
    <property type="term" value="C:plasma membrane"/>
    <property type="evidence" value="ECO:0007669"/>
    <property type="project" value="UniProtKB-SubCell"/>
</dbReference>
<sequence length="127" mass="13283">MSASLRNTIAWILQVLLGLFFIFAGFNKLRDMSATVNMFGNLGLPGLLAYVVGGAELLGGIGLLVPRLTRLAAMGLLIIMVGAVFMHATKIPGGLAGGIPALVALILLGVLLWLRQPVTPGTTRTES</sequence>
<dbReference type="PANTHER" id="PTHR33452:SF1">
    <property type="entry name" value="INNER MEMBRANE PROTEIN YPHA-RELATED"/>
    <property type="match status" value="1"/>
</dbReference>
<comment type="subcellular location">
    <subcellularLocation>
        <location evidence="1">Cell membrane</location>
        <topology evidence="1">Multi-pass membrane protein</topology>
    </subcellularLocation>
</comment>
<keyword evidence="6 7" id="KW-0472">Membrane</keyword>
<keyword evidence="5 7" id="KW-1133">Transmembrane helix</keyword>
<feature type="transmembrane region" description="Helical" evidence="7">
    <location>
        <begin position="9"/>
        <end position="27"/>
    </location>
</feature>
<comment type="similarity">
    <text evidence="2">Belongs to the DoxX family.</text>
</comment>
<evidence type="ECO:0000256" key="3">
    <source>
        <dbReference type="ARBA" id="ARBA00022475"/>
    </source>
</evidence>